<protein>
    <submittedName>
        <fullName evidence="1">Uncharacterized protein</fullName>
    </submittedName>
</protein>
<dbReference type="EMBL" id="LGST01000018">
    <property type="protein sequence ID" value="KNE00413.1"/>
    <property type="molecule type" value="Genomic_DNA"/>
</dbReference>
<dbReference type="Proteomes" id="UP000037122">
    <property type="component" value="Unassembled WGS sequence"/>
</dbReference>
<gene>
    <name evidence="1" type="ORF">QG37_02442</name>
</gene>
<proteinExistence type="predicted"/>
<name>A0A0L0P1Z9_CANAR</name>
<sequence>MRRARGYFLARKAVKSELFVRPLKPSLSPRQALGRAPLTIAHRFFFFSLALAALHTATDVGGDGVILRLAKPVTIGSCGEGYLEQDGMLGC</sequence>
<accession>A0A0L0P1Z9</accession>
<dbReference type="AlphaFoldDB" id="A0A0L0P1Z9"/>
<dbReference type="VEuPathDB" id="FungiDB:QG37_02442"/>
<organism evidence="1 2">
    <name type="scientific">Candidozyma auris</name>
    <name type="common">Yeast</name>
    <name type="synonym">Candida auris</name>
    <dbReference type="NCBI Taxonomy" id="498019"/>
    <lineage>
        <taxon>Eukaryota</taxon>
        <taxon>Fungi</taxon>
        <taxon>Dikarya</taxon>
        <taxon>Ascomycota</taxon>
        <taxon>Saccharomycotina</taxon>
        <taxon>Pichiomycetes</taxon>
        <taxon>Metschnikowiaceae</taxon>
        <taxon>Candidozyma</taxon>
    </lineage>
</organism>
<evidence type="ECO:0000313" key="1">
    <source>
        <dbReference type="EMBL" id="KNE00413.1"/>
    </source>
</evidence>
<comment type="caution">
    <text evidence="1">The sequence shown here is derived from an EMBL/GenBank/DDBJ whole genome shotgun (WGS) entry which is preliminary data.</text>
</comment>
<evidence type="ECO:0000313" key="2">
    <source>
        <dbReference type="Proteomes" id="UP000037122"/>
    </source>
</evidence>
<reference evidence="2" key="1">
    <citation type="journal article" date="2015" name="BMC Genomics">
        <title>Draft genome of a commonly misdiagnosed multidrug resistant pathogen Candida auris.</title>
        <authorList>
            <person name="Chatterjee S."/>
            <person name="Alampalli S.V."/>
            <person name="Nageshan R.K."/>
            <person name="Chettiar S.T."/>
            <person name="Joshi S."/>
            <person name="Tatu U.S."/>
        </authorList>
    </citation>
    <scope>NUCLEOTIDE SEQUENCE [LARGE SCALE GENOMIC DNA]</scope>
    <source>
        <strain evidence="2">6684</strain>
    </source>
</reference>